<dbReference type="GeneID" id="9534522"/>
<protein>
    <submittedName>
        <fullName evidence="1">Predicted protein</fullName>
    </submittedName>
</protein>
<evidence type="ECO:0000313" key="2">
    <source>
        <dbReference type="Proteomes" id="UP000008698"/>
    </source>
</evidence>
<dbReference type="eggNOG" id="ENOG502RNRZ">
    <property type="taxonomic scope" value="Eukaryota"/>
</dbReference>
<dbReference type="AlphaFoldDB" id="C9SVJ9"/>
<accession>C9SVJ9</accession>
<gene>
    <name evidence="1" type="ORF">VDBG_08924</name>
</gene>
<dbReference type="OrthoDB" id="10518423at2759"/>
<evidence type="ECO:0000313" key="1">
    <source>
        <dbReference type="EMBL" id="EEY22814.1"/>
    </source>
</evidence>
<dbReference type="HOGENOM" id="CLU_1230730_0_0_1"/>
<sequence length="225" mass="24308">MTHSQADVSSVACCLNLPGSDDDSVAAENRVKVQMPRIAAIRSLRTCGRHYQTAQEYQAQNIVGDLDLNGHRSNVHTVQRGLSVLTLQRVLRASQGVEFKSPGWCNMVQPATGMASKPLQLSPDSHIFSDTTLMVWAVSSVGRAPTKSCHGRNFGQAQTDDVPLPVKSVNMADTPDKAMAPVGAADYATLWTECLVLPGNIGWVMLVDTPYRAIEVSLVRAECST</sequence>
<dbReference type="EMBL" id="DS985226">
    <property type="protein sequence ID" value="EEY22814.1"/>
    <property type="molecule type" value="Genomic_DNA"/>
</dbReference>
<dbReference type="KEGG" id="val:VDBG_08924"/>
<dbReference type="RefSeq" id="XP_003001128.1">
    <property type="nucleotide sequence ID" value="XM_003001082.1"/>
</dbReference>
<name>C9SVJ9_VERA1</name>
<proteinExistence type="predicted"/>
<organism evidence="2">
    <name type="scientific">Verticillium alfalfae (strain VaMs.102 / ATCC MYA-4576 / FGSC 10136)</name>
    <name type="common">Verticillium wilt of alfalfa</name>
    <name type="synonym">Verticillium albo-atrum</name>
    <dbReference type="NCBI Taxonomy" id="526221"/>
    <lineage>
        <taxon>Eukaryota</taxon>
        <taxon>Fungi</taxon>
        <taxon>Dikarya</taxon>
        <taxon>Ascomycota</taxon>
        <taxon>Pezizomycotina</taxon>
        <taxon>Sordariomycetes</taxon>
        <taxon>Hypocreomycetidae</taxon>
        <taxon>Glomerellales</taxon>
        <taxon>Plectosphaerellaceae</taxon>
        <taxon>Verticillium</taxon>
    </lineage>
</organism>
<reference evidence="2" key="1">
    <citation type="journal article" date="2011" name="PLoS Pathog.">
        <title>Comparative genomics yields insights into niche adaptation of plant vascular wilt pathogens.</title>
        <authorList>
            <person name="Klosterman S.J."/>
            <person name="Subbarao K.V."/>
            <person name="Kang S."/>
            <person name="Veronese P."/>
            <person name="Gold S.E."/>
            <person name="Thomma B.P.H.J."/>
            <person name="Chen Z."/>
            <person name="Henrissat B."/>
            <person name="Lee Y.-H."/>
            <person name="Park J."/>
            <person name="Garcia-Pedrajas M.D."/>
            <person name="Barbara D.J."/>
            <person name="Anchieta A."/>
            <person name="de Jonge R."/>
            <person name="Santhanam P."/>
            <person name="Maruthachalam K."/>
            <person name="Atallah Z."/>
            <person name="Amyotte S.G."/>
            <person name="Paz Z."/>
            <person name="Inderbitzin P."/>
            <person name="Hayes R.J."/>
            <person name="Heiman D.I."/>
            <person name="Young S."/>
            <person name="Zeng Q."/>
            <person name="Engels R."/>
            <person name="Galagan J."/>
            <person name="Cuomo C.A."/>
            <person name="Dobinson K.F."/>
            <person name="Ma L.-J."/>
        </authorList>
    </citation>
    <scope>NUCLEOTIDE SEQUENCE [LARGE SCALE GENOMIC DNA]</scope>
    <source>
        <strain evidence="2">VaMs.102 / ATCC MYA-4576 / FGSC 10136</strain>
    </source>
</reference>
<dbReference type="Proteomes" id="UP000008698">
    <property type="component" value="Unassembled WGS sequence"/>
</dbReference>
<keyword evidence="2" id="KW-1185">Reference proteome</keyword>